<reference evidence="2" key="1">
    <citation type="submission" date="2018-07" db="EMBL/GenBank/DDBJ databases">
        <title>Genome assembly of strain Ka43.</title>
        <authorList>
            <person name="Kukolya J."/>
            <person name="Nagy I."/>
            <person name="Horvath B."/>
            <person name="Toth A."/>
        </authorList>
    </citation>
    <scope>NUCLEOTIDE SEQUENCE</scope>
    <source>
        <strain evidence="2">KB43</strain>
    </source>
</reference>
<protein>
    <submittedName>
        <fullName evidence="2">DUF1461 domain-containing protein</fullName>
    </submittedName>
</protein>
<keyword evidence="3" id="KW-1185">Reference proteome</keyword>
<feature type="transmembrane region" description="Helical" evidence="1">
    <location>
        <begin position="153"/>
        <end position="172"/>
    </location>
</feature>
<dbReference type="InterPro" id="IPR010178">
    <property type="entry name" value="Lit"/>
</dbReference>
<dbReference type="Proteomes" id="UP000652567">
    <property type="component" value="Unassembled WGS sequence"/>
</dbReference>
<name>A0A928YV44_9GAMM</name>
<dbReference type="RefSeq" id="WP_193907911.1">
    <property type="nucleotide sequence ID" value="NZ_PRDL01000001.1"/>
</dbReference>
<comment type="caution">
    <text evidence="2">The sequence shown here is derived from an EMBL/GenBank/DDBJ whole genome shotgun (WGS) entry which is preliminary data.</text>
</comment>
<feature type="transmembrane region" description="Helical" evidence="1">
    <location>
        <begin position="122"/>
        <end position="141"/>
    </location>
</feature>
<organism evidence="2 3">
    <name type="scientific">Cellvibrio polysaccharolyticus</name>
    <dbReference type="NCBI Taxonomy" id="2082724"/>
    <lineage>
        <taxon>Bacteria</taxon>
        <taxon>Pseudomonadati</taxon>
        <taxon>Pseudomonadota</taxon>
        <taxon>Gammaproteobacteria</taxon>
        <taxon>Cellvibrionales</taxon>
        <taxon>Cellvibrionaceae</taxon>
        <taxon>Cellvibrio</taxon>
    </lineage>
</organism>
<accession>A0A928YV44</accession>
<sequence>MALFKRIFLWPLLLTSHLLMVALVSWLLLAKVDFLYPLAYQLLDIEQHIQEYGPQNRYKSGFEQTSPETHQQLFHEINRAVHQQGKGLADIRYELPSGDSDTLLRTPEVIHLQDVAKLIDHLVTAGIAAALLWCLLLIYAWRQRLPLPSAKKILSGFVGAMFALTAVILVAGPTRVFYWLHTVIFPDEHEWFFFYEDSLMTTLMKAPDLFGVITLFLLMLLMCLWLFTLSITSRLLQHRHRLAADTSSSRKNRQPKK</sequence>
<evidence type="ECO:0000313" key="3">
    <source>
        <dbReference type="Proteomes" id="UP000652567"/>
    </source>
</evidence>
<keyword evidence="1" id="KW-0812">Transmembrane</keyword>
<proteinExistence type="predicted"/>
<gene>
    <name evidence="2" type="ORF">C4F51_05630</name>
</gene>
<keyword evidence="1" id="KW-0472">Membrane</keyword>
<evidence type="ECO:0000313" key="2">
    <source>
        <dbReference type="EMBL" id="MBE8716668.1"/>
    </source>
</evidence>
<dbReference type="EMBL" id="PRDL01000001">
    <property type="protein sequence ID" value="MBE8716668.1"/>
    <property type="molecule type" value="Genomic_DNA"/>
</dbReference>
<keyword evidence="1" id="KW-1133">Transmembrane helix</keyword>
<evidence type="ECO:0000256" key="1">
    <source>
        <dbReference type="SAM" id="Phobius"/>
    </source>
</evidence>
<dbReference type="Pfam" id="PF07314">
    <property type="entry name" value="Lit"/>
    <property type="match status" value="1"/>
</dbReference>
<feature type="transmembrane region" description="Helical" evidence="1">
    <location>
        <begin position="7"/>
        <end position="29"/>
    </location>
</feature>
<dbReference type="AlphaFoldDB" id="A0A928YV44"/>
<feature type="transmembrane region" description="Helical" evidence="1">
    <location>
        <begin position="209"/>
        <end position="231"/>
    </location>
</feature>